<evidence type="ECO:0000313" key="2">
    <source>
        <dbReference type="EMBL" id="TFY69276.1"/>
    </source>
</evidence>
<evidence type="ECO:0000256" key="1">
    <source>
        <dbReference type="SAM" id="MobiDB-lite"/>
    </source>
</evidence>
<sequence length="131" mass="14052">MSQSPLASFDPFAAHPFTNLKNASIPRTTTAVTVRASHPSHQHHILAPCHVLAHASAAIIAPERPYTFTPGRTRSEASHGTAVLVREVHSEDELEGHFRDVHARAEGNSGPGGYLGEEEWAPDVGQEMSGS</sequence>
<dbReference type="AlphaFoldDB" id="A0A4Y9Z350"/>
<evidence type="ECO:0000313" key="3">
    <source>
        <dbReference type="Proteomes" id="UP000298327"/>
    </source>
</evidence>
<comment type="caution">
    <text evidence="2">The sequence shown here is derived from an EMBL/GenBank/DDBJ whole genome shotgun (WGS) entry which is preliminary data.</text>
</comment>
<feature type="region of interest" description="Disordered" evidence="1">
    <location>
        <begin position="102"/>
        <end position="131"/>
    </location>
</feature>
<reference evidence="2 3" key="1">
    <citation type="submission" date="2019-02" db="EMBL/GenBank/DDBJ databases">
        <title>Genome sequencing of the rare red list fungi Dentipellis fragilis.</title>
        <authorList>
            <person name="Buettner E."/>
            <person name="Kellner H."/>
        </authorList>
    </citation>
    <scope>NUCLEOTIDE SEQUENCE [LARGE SCALE GENOMIC DNA]</scope>
    <source>
        <strain evidence="2 3">DSM 105465</strain>
    </source>
</reference>
<dbReference type="OrthoDB" id="191192at2759"/>
<name>A0A4Y9Z350_9AGAM</name>
<gene>
    <name evidence="2" type="ORF">EVG20_g3226</name>
</gene>
<protein>
    <submittedName>
        <fullName evidence="2">Uncharacterized protein</fullName>
    </submittedName>
</protein>
<accession>A0A4Y9Z350</accession>
<proteinExistence type="predicted"/>
<keyword evidence="3" id="KW-1185">Reference proteome</keyword>
<dbReference type="Proteomes" id="UP000298327">
    <property type="component" value="Unassembled WGS sequence"/>
</dbReference>
<dbReference type="EMBL" id="SEOQ01000141">
    <property type="protein sequence ID" value="TFY69276.1"/>
    <property type="molecule type" value="Genomic_DNA"/>
</dbReference>
<organism evidence="2 3">
    <name type="scientific">Dentipellis fragilis</name>
    <dbReference type="NCBI Taxonomy" id="205917"/>
    <lineage>
        <taxon>Eukaryota</taxon>
        <taxon>Fungi</taxon>
        <taxon>Dikarya</taxon>
        <taxon>Basidiomycota</taxon>
        <taxon>Agaricomycotina</taxon>
        <taxon>Agaricomycetes</taxon>
        <taxon>Russulales</taxon>
        <taxon>Hericiaceae</taxon>
        <taxon>Dentipellis</taxon>
    </lineage>
</organism>